<evidence type="ECO:0000313" key="2">
    <source>
        <dbReference type="EMBL" id="CAF4619055.1"/>
    </source>
</evidence>
<name>A0A821DBQ7_9BILA</name>
<feature type="compositionally biased region" description="Polar residues" evidence="1">
    <location>
        <begin position="1"/>
        <end position="10"/>
    </location>
</feature>
<reference evidence="2" key="1">
    <citation type="submission" date="2021-02" db="EMBL/GenBank/DDBJ databases">
        <authorList>
            <person name="Nowell W R."/>
        </authorList>
    </citation>
    <scope>NUCLEOTIDE SEQUENCE</scope>
</reference>
<gene>
    <name evidence="2" type="ORF">OVN521_LOCUS45838</name>
</gene>
<dbReference type="EMBL" id="CAJOBG010077459">
    <property type="protein sequence ID" value="CAF4619055.1"/>
    <property type="molecule type" value="Genomic_DNA"/>
</dbReference>
<comment type="caution">
    <text evidence="2">The sequence shown here is derived from an EMBL/GenBank/DDBJ whole genome shotgun (WGS) entry which is preliminary data.</text>
</comment>
<accession>A0A821DBQ7</accession>
<sequence>MPIPQQQRSFNALLPKEQEKEDEKEKKEQLKIQSSITIVAKECSMIISPLQSSTPEKNEKIMKSPSVIPKNGIIRTATIIMSESF</sequence>
<proteinExistence type="predicted"/>
<evidence type="ECO:0000256" key="1">
    <source>
        <dbReference type="SAM" id="MobiDB-lite"/>
    </source>
</evidence>
<organism evidence="2 3">
    <name type="scientific">Rotaria magnacalcarata</name>
    <dbReference type="NCBI Taxonomy" id="392030"/>
    <lineage>
        <taxon>Eukaryota</taxon>
        <taxon>Metazoa</taxon>
        <taxon>Spiralia</taxon>
        <taxon>Gnathifera</taxon>
        <taxon>Rotifera</taxon>
        <taxon>Eurotatoria</taxon>
        <taxon>Bdelloidea</taxon>
        <taxon>Philodinida</taxon>
        <taxon>Philodinidae</taxon>
        <taxon>Rotaria</taxon>
    </lineage>
</organism>
<feature type="region of interest" description="Disordered" evidence="1">
    <location>
        <begin position="1"/>
        <end position="29"/>
    </location>
</feature>
<keyword evidence="3" id="KW-1185">Reference proteome</keyword>
<protein>
    <submittedName>
        <fullName evidence="2">Uncharacterized protein</fullName>
    </submittedName>
</protein>
<evidence type="ECO:0000313" key="3">
    <source>
        <dbReference type="Proteomes" id="UP000663866"/>
    </source>
</evidence>
<feature type="non-terminal residue" evidence="2">
    <location>
        <position position="1"/>
    </location>
</feature>
<dbReference type="Proteomes" id="UP000663866">
    <property type="component" value="Unassembled WGS sequence"/>
</dbReference>
<dbReference type="AlphaFoldDB" id="A0A821DBQ7"/>
<feature type="compositionally biased region" description="Basic and acidic residues" evidence="1">
    <location>
        <begin position="16"/>
        <end position="29"/>
    </location>
</feature>
<feature type="non-terminal residue" evidence="2">
    <location>
        <position position="85"/>
    </location>
</feature>